<dbReference type="Pfam" id="PF01938">
    <property type="entry name" value="TRAM"/>
    <property type="match status" value="1"/>
</dbReference>
<dbReference type="Proteomes" id="UP000005337">
    <property type="component" value="Unassembled WGS sequence"/>
</dbReference>
<dbReference type="PANTHER" id="PTHR11061">
    <property type="entry name" value="RNA M5U METHYLTRANSFERASE"/>
    <property type="match status" value="1"/>
</dbReference>
<dbReference type="Gene3D" id="2.40.50.140">
    <property type="entry name" value="Nucleic acid-binding proteins"/>
    <property type="match status" value="1"/>
</dbReference>
<feature type="active site" evidence="5">
    <location>
        <position position="412"/>
    </location>
</feature>
<dbReference type="SUPFAM" id="SSF53335">
    <property type="entry name" value="S-adenosyl-L-methionine-dependent methyltransferases"/>
    <property type="match status" value="1"/>
</dbReference>
<evidence type="ECO:0000256" key="5">
    <source>
        <dbReference type="PROSITE-ProRule" id="PRU10015"/>
    </source>
</evidence>
<dbReference type="PROSITE" id="PS51687">
    <property type="entry name" value="SAM_MT_RNA_M5U"/>
    <property type="match status" value="1"/>
</dbReference>
<dbReference type="Pfam" id="PF05958">
    <property type="entry name" value="tRNA_U5-meth_tr"/>
    <property type="match status" value="1"/>
</dbReference>
<dbReference type="RefSeq" id="WP_003461174.1">
    <property type="nucleotide sequence ID" value="NZ_ABDW01000001.1"/>
</dbReference>
<dbReference type="GO" id="GO:0070041">
    <property type="term" value="F:rRNA (uridine-C5-)-methyltransferase activity"/>
    <property type="evidence" value="ECO:0007669"/>
    <property type="project" value="TreeGrafter"/>
</dbReference>
<dbReference type="EC" id="2.1.1.-" evidence="7"/>
<dbReference type="Gene3D" id="2.40.50.1070">
    <property type="match status" value="1"/>
</dbReference>
<evidence type="ECO:0000313" key="7">
    <source>
        <dbReference type="EMBL" id="EDT16711.1"/>
    </source>
</evidence>
<keyword evidence="3 4" id="KW-0949">S-adenosyl-L-methionine</keyword>
<dbReference type="PANTHER" id="PTHR11061:SF30">
    <property type="entry name" value="TRNA (URACIL(54)-C(5))-METHYLTRANSFERASE"/>
    <property type="match status" value="1"/>
</dbReference>
<evidence type="ECO:0000256" key="2">
    <source>
        <dbReference type="ARBA" id="ARBA00022679"/>
    </source>
</evidence>
<evidence type="ECO:0000313" key="8">
    <source>
        <dbReference type="Proteomes" id="UP000005337"/>
    </source>
</evidence>
<reference evidence="7 8" key="1">
    <citation type="submission" date="2007-07" db="EMBL/GenBank/DDBJ databases">
        <title>Annotation of Clostridium perfringens E str. JGS1987.</title>
        <authorList>
            <person name="Paulsen I."/>
            <person name="Sebastian Y."/>
        </authorList>
    </citation>
    <scope>NUCLEOTIDE SEQUENCE [LARGE SCALE GENOMIC DNA]</scope>
    <source>
        <strain evidence="8">E str. JGS1987</strain>
    </source>
</reference>
<gene>
    <name evidence="7" type="primary">rumA</name>
    <name evidence="7" type="ORF">AC3_0487</name>
</gene>
<dbReference type="NCBIfam" id="TIGR00479">
    <property type="entry name" value="rumA"/>
    <property type="match status" value="1"/>
</dbReference>
<dbReference type="InterPro" id="IPR002792">
    <property type="entry name" value="TRAM_dom"/>
</dbReference>
<accession>B1BNU2</accession>
<feature type="domain" description="TRAM" evidence="6">
    <location>
        <begin position="1"/>
        <end position="60"/>
    </location>
</feature>
<dbReference type="PROSITE" id="PS50926">
    <property type="entry name" value="TRAM"/>
    <property type="match status" value="1"/>
</dbReference>
<name>B1BNU2_CLOPF</name>
<dbReference type="FunFam" id="3.40.50.150:FF:000009">
    <property type="entry name" value="23S rRNA (Uracil(1939)-C(5))-methyltransferase RlmD"/>
    <property type="match status" value="1"/>
</dbReference>
<dbReference type="Gene3D" id="3.40.50.150">
    <property type="entry name" value="Vaccinia Virus protein VP39"/>
    <property type="match status" value="1"/>
</dbReference>
<dbReference type="EMBL" id="ABDW01000001">
    <property type="protein sequence ID" value="EDT16711.1"/>
    <property type="molecule type" value="Genomic_DNA"/>
</dbReference>
<dbReference type="AlphaFoldDB" id="B1BNU2"/>
<dbReference type="InterPro" id="IPR012340">
    <property type="entry name" value="NA-bd_OB-fold"/>
</dbReference>
<dbReference type="SUPFAM" id="SSF50249">
    <property type="entry name" value="Nucleic acid-binding proteins"/>
    <property type="match status" value="1"/>
</dbReference>
<feature type="binding site" evidence="4">
    <location>
        <position position="337"/>
    </location>
    <ligand>
        <name>S-adenosyl-L-methionine</name>
        <dbReference type="ChEBI" id="CHEBI:59789"/>
    </ligand>
</feature>
<dbReference type="FunFam" id="2.40.50.140:FF:000097">
    <property type="entry name" value="23S rRNA (uracil(1939)-C(5))-methyltransferase RlmD"/>
    <property type="match status" value="1"/>
</dbReference>
<keyword evidence="1 4" id="KW-0489">Methyltransferase</keyword>
<feature type="binding site" evidence="4">
    <location>
        <position position="385"/>
    </location>
    <ligand>
        <name>S-adenosyl-L-methionine</name>
        <dbReference type="ChEBI" id="CHEBI:59789"/>
    </ligand>
</feature>
<feature type="binding site" evidence="4">
    <location>
        <position position="316"/>
    </location>
    <ligand>
        <name>S-adenosyl-L-methionine</name>
        <dbReference type="ChEBI" id="CHEBI:59789"/>
    </ligand>
</feature>
<comment type="similarity">
    <text evidence="4">Belongs to the class I-like SAM-binding methyltransferase superfamily. RNA M5U methyltransferase family.</text>
</comment>
<dbReference type="InterPro" id="IPR030390">
    <property type="entry name" value="MeTrfase_TrmA_AS"/>
</dbReference>
<comment type="caution">
    <text evidence="7">The sequence shown here is derived from an EMBL/GenBank/DDBJ whole genome shotgun (WGS) entry which is preliminary data.</text>
</comment>
<dbReference type="InterPro" id="IPR029063">
    <property type="entry name" value="SAM-dependent_MTases_sf"/>
</dbReference>
<protein>
    <submittedName>
        <fullName evidence="7">23S rRNA-methyltransferase RumA</fullName>
        <ecNumber evidence="7">2.1.1.-</ecNumber>
    </submittedName>
</protein>
<dbReference type="FunFam" id="2.40.50.1070:FF:000003">
    <property type="entry name" value="23S rRNA (Uracil-5-)-methyltransferase RumA"/>
    <property type="match status" value="1"/>
</dbReference>
<evidence type="ECO:0000256" key="4">
    <source>
        <dbReference type="PROSITE-ProRule" id="PRU01024"/>
    </source>
</evidence>
<evidence type="ECO:0000259" key="6">
    <source>
        <dbReference type="PROSITE" id="PS50926"/>
    </source>
</evidence>
<keyword evidence="2 4" id="KW-0808">Transferase</keyword>
<feature type="active site" description="Nucleophile" evidence="4">
    <location>
        <position position="412"/>
    </location>
</feature>
<feature type="binding site" evidence="4">
    <location>
        <position position="287"/>
    </location>
    <ligand>
        <name>S-adenosyl-L-methionine</name>
        <dbReference type="ChEBI" id="CHEBI:59789"/>
    </ligand>
</feature>
<dbReference type="CDD" id="cd02440">
    <property type="entry name" value="AdoMet_MTases"/>
    <property type="match status" value="1"/>
</dbReference>
<dbReference type="PROSITE" id="PS01230">
    <property type="entry name" value="TRMA_1"/>
    <property type="match status" value="1"/>
</dbReference>
<proteinExistence type="inferred from homology"/>
<dbReference type="GO" id="GO:0070475">
    <property type="term" value="P:rRNA base methylation"/>
    <property type="evidence" value="ECO:0007669"/>
    <property type="project" value="TreeGrafter"/>
</dbReference>
<organism evidence="7 8">
    <name type="scientific">Clostridium perfringens E str. JGS1987</name>
    <dbReference type="NCBI Taxonomy" id="451755"/>
    <lineage>
        <taxon>Bacteria</taxon>
        <taxon>Bacillati</taxon>
        <taxon>Bacillota</taxon>
        <taxon>Clostridia</taxon>
        <taxon>Eubacteriales</taxon>
        <taxon>Clostridiaceae</taxon>
        <taxon>Clostridium</taxon>
    </lineage>
</organism>
<sequence>MVEKNKEYIFDIISQGYEGEGIAKIDNKYPIFIEGALKGEKVKVRIVKVNKNFAYGKLMEVLEASEERVNPPCAIYKRCGGCKLQHASYKAQLDFKWERVKDCVSKIGKLDPSIVKYPLGMENPWRYRNKVQLPIGLINGEVKIGFFAPRSHDIIDMESCLIQDEIGDKVVKLTREWIEKFNIRPYNVDGEYDEKGIVRHIMIRRGFTTNEVMVVLVTNGENIPHKEEFVDLMVKNIPGIKSVIQNINSKKTNVILGLESKTLWGEDTISDYIGDFRFNISPLSFFQVNPIQTEVLYGKALEYANLTGNEEVFDAYCGTGTITLFLSQKAKKVYGVEIIPQAIDNAWINAKENKVENVEFFVGESEVVIPDLINKGVKADVVVVDPPRKGCDKKLLDAITNIDAKKIVYVSCDPSTLGRDLKVLEENGYKTLEVQPVDMFPNTSHVENVAKLIKK</sequence>
<evidence type="ECO:0000256" key="3">
    <source>
        <dbReference type="ARBA" id="ARBA00022691"/>
    </source>
</evidence>
<evidence type="ECO:0000256" key="1">
    <source>
        <dbReference type="ARBA" id="ARBA00022603"/>
    </source>
</evidence>
<dbReference type="InterPro" id="IPR010280">
    <property type="entry name" value="U5_MeTrfase_fam"/>
</dbReference>